<dbReference type="EMBL" id="JAFBMS010000085">
    <property type="protein sequence ID" value="KAG9337538.1"/>
    <property type="molecule type" value="Genomic_DNA"/>
</dbReference>
<protein>
    <submittedName>
        <fullName evidence="1">Uncharacterized protein</fullName>
    </submittedName>
</protein>
<keyword evidence="2" id="KW-1185">Reference proteome</keyword>
<organism evidence="1 2">
    <name type="scientific">Albula glossodonta</name>
    <name type="common">roundjaw bonefish</name>
    <dbReference type="NCBI Taxonomy" id="121402"/>
    <lineage>
        <taxon>Eukaryota</taxon>
        <taxon>Metazoa</taxon>
        <taxon>Chordata</taxon>
        <taxon>Craniata</taxon>
        <taxon>Vertebrata</taxon>
        <taxon>Euteleostomi</taxon>
        <taxon>Actinopterygii</taxon>
        <taxon>Neopterygii</taxon>
        <taxon>Teleostei</taxon>
        <taxon>Albuliformes</taxon>
        <taxon>Albulidae</taxon>
        <taxon>Albula</taxon>
    </lineage>
</organism>
<gene>
    <name evidence="1" type="ORF">JZ751_028555</name>
</gene>
<evidence type="ECO:0000313" key="2">
    <source>
        <dbReference type="Proteomes" id="UP000824540"/>
    </source>
</evidence>
<accession>A0A8T2NIT7</accession>
<name>A0A8T2NIT7_9TELE</name>
<reference evidence="1" key="1">
    <citation type="thesis" date="2021" institute="BYU ScholarsArchive" country="Provo, UT, USA">
        <title>Applications of and Algorithms for Genome Assembly and Genomic Analyses with an Emphasis on Marine Teleosts.</title>
        <authorList>
            <person name="Pickett B.D."/>
        </authorList>
    </citation>
    <scope>NUCLEOTIDE SEQUENCE</scope>
    <source>
        <strain evidence="1">HI-2016</strain>
    </source>
</reference>
<comment type="caution">
    <text evidence="1">The sequence shown here is derived from an EMBL/GenBank/DDBJ whole genome shotgun (WGS) entry which is preliminary data.</text>
</comment>
<dbReference type="Proteomes" id="UP000824540">
    <property type="component" value="Unassembled WGS sequence"/>
</dbReference>
<dbReference type="AlphaFoldDB" id="A0A8T2NIT7"/>
<proteinExistence type="predicted"/>
<sequence length="131" mass="14347">MSTCPHLLYVNISQCALRLNQPPPAVPPLNLQVVLSTVLLGHLLIPSPMPISDWAYKMAAPHPQYLTRNHICTARPPHRKLLHPLRKGLNQPLVVLKEPSGPLSFSECETSVAQSELEALGCVIVPPQDQG</sequence>
<evidence type="ECO:0000313" key="1">
    <source>
        <dbReference type="EMBL" id="KAG9337538.1"/>
    </source>
</evidence>